<organism evidence="1 2">
    <name type="scientific">Enterococcus faecium 10/96A</name>
    <dbReference type="NCBI Taxonomy" id="1391465"/>
    <lineage>
        <taxon>Bacteria</taxon>
        <taxon>Bacillati</taxon>
        <taxon>Bacillota</taxon>
        <taxon>Bacilli</taxon>
        <taxon>Lactobacillales</taxon>
        <taxon>Enterococcaceae</taxon>
        <taxon>Enterococcus</taxon>
    </lineage>
</organism>
<dbReference type="EMBL" id="AXOL01000070">
    <property type="protein sequence ID" value="ERT48171.1"/>
    <property type="molecule type" value="Genomic_DNA"/>
</dbReference>
<comment type="caution">
    <text evidence="1">The sequence shown here is derived from an EMBL/GenBank/DDBJ whole genome shotgun (WGS) entry which is preliminary data.</text>
</comment>
<name>A0AAV3KYL1_ENTFC</name>
<protein>
    <recommendedName>
        <fullName evidence="3">Acetyltransferase</fullName>
    </recommendedName>
</protein>
<dbReference type="RefSeq" id="WP_023043177.1">
    <property type="nucleotide sequence ID" value="NZ_KI518290.1"/>
</dbReference>
<dbReference type="Proteomes" id="UP000017126">
    <property type="component" value="Unassembled WGS sequence"/>
</dbReference>
<sequence>MENFNFRRATDEEMSRIIKMQSDIFSGEQGIPTDDIDTFMLKSPICWCAEKDGKIYAAVAAWKENAEVHWGRFVTFPAVRGQLRTSAAN</sequence>
<dbReference type="SUPFAM" id="SSF55729">
    <property type="entry name" value="Acyl-CoA N-acyltransferases (Nat)"/>
    <property type="match status" value="1"/>
</dbReference>
<proteinExistence type="predicted"/>
<evidence type="ECO:0008006" key="3">
    <source>
        <dbReference type="Google" id="ProtNLM"/>
    </source>
</evidence>
<dbReference type="AlphaFoldDB" id="A0AAV3KYL1"/>
<gene>
    <name evidence="1" type="ORF">O991_02603</name>
</gene>
<dbReference type="Gene3D" id="3.40.630.30">
    <property type="match status" value="1"/>
</dbReference>
<evidence type="ECO:0000313" key="2">
    <source>
        <dbReference type="Proteomes" id="UP000017126"/>
    </source>
</evidence>
<reference evidence="1 2" key="1">
    <citation type="submission" date="2013-09" db="EMBL/GenBank/DDBJ databases">
        <title>The Genome Sequence of Enterococcus faecium 10/96A.</title>
        <authorList>
            <consortium name="The Broad Institute Genome Sequencing Platform"/>
            <consortium name="The Broad Institute Genome Sequencing Center for Infectious Disease"/>
            <person name="Earl A.M."/>
            <person name="Gilmore M.S."/>
            <person name="Lebreton F."/>
            <person name="Courvalin P."/>
            <person name="Walker B."/>
            <person name="Young S.K."/>
            <person name="Zeng Q."/>
            <person name="Gargeya S."/>
            <person name="Fitzgerald M."/>
            <person name="Haas B."/>
            <person name="Abouelleil A."/>
            <person name="Alvarado L."/>
            <person name="Arachchi H.M."/>
            <person name="Berlin A.M."/>
            <person name="Chapman S.B."/>
            <person name="Dewar J."/>
            <person name="Goldberg J."/>
            <person name="Griggs A."/>
            <person name="Gujja S."/>
            <person name="Hansen M."/>
            <person name="Howarth C."/>
            <person name="Imamovic A."/>
            <person name="Larimer J."/>
            <person name="McCowan C."/>
            <person name="Murphy C."/>
            <person name="Neiman D."/>
            <person name="Pearson M."/>
            <person name="Priest M."/>
            <person name="Roberts A."/>
            <person name="Saif S."/>
            <person name="Shea T."/>
            <person name="Sisk P."/>
            <person name="Sykes S."/>
            <person name="Wortman J."/>
            <person name="Nusbaum C."/>
            <person name="Birren B."/>
        </authorList>
    </citation>
    <scope>NUCLEOTIDE SEQUENCE [LARGE SCALE GENOMIC DNA]</scope>
    <source>
        <strain evidence="1 2">10/96A</strain>
    </source>
</reference>
<accession>A0AAV3KYL1</accession>
<dbReference type="InterPro" id="IPR016181">
    <property type="entry name" value="Acyl_CoA_acyltransferase"/>
</dbReference>
<evidence type="ECO:0000313" key="1">
    <source>
        <dbReference type="EMBL" id="ERT48171.1"/>
    </source>
</evidence>